<accession>A0A811GIU6</accession>
<evidence type="ECO:0000313" key="3">
    <source>
        <dbReference type="EMBL" id="CAB1222424.1"/>
    </source>
</evidence>
<reference evidence="3 4" key="1">
    <citation type="submission" date="2020-02" db="EMBL/GenBank/DDBJ databases">
        <authorList>
            <person name="Chaudhuri R."/>
        </authorList>
    </citation>
    <scope>NUCLEOTIDE SEQUENCE [LARGE SCALE GENOMIC DNA]</scope>
    <source>
        <strain evidence="3">SFB21</strain>
    </source>
</reference>
<protein>
    <recommendedName>
        <fullName evidence="5">DUF2730 family protein</fullName>
    </recommendedName>
</protein>
<dbReference type="AlphaFoldDB" id="A0A811GIU6"/>
<dbReference type="EMBL" id="CADDTS010000049">
    <property type="protein sequence ID" value="CAB1222424.1"/>
    <property type="molecule type" value="Genomic_DNA"/>
</dbReference>
<comment type="caution">
    <text evidence="3">The sequence shown here is derived from an EMBL/GenBank/DDBJ whole genome shotgun (WGS) entry which is preliminary data.</text>
</comment>
<sequence>MAIQLEAYQWIMILISIIGTVITTIKILWGRIEENLNNNFQVMQNKLEDVAKQSAQNSDDIRDLERKFYKFQIDLPHTYVAREDYIRGQTVIEAKLDALASKIENVQIRQGMNKP</sequence>
<feature type="coiled-coil region" evidence="1">
    <location>
        <begin position="33"/>
        <end position="67"/>
    </location>
</feature>
<evidence type="ECO:0000256" key="2">
    <source>
        <dbReference type="SAM" id="Phobius"/>
    </source>
</evidence>
<dbReference type="Proteomes" id="UP000489961">
    <property type="component" value="Unassembled WGS sequence"/>
</dbReference>
<gene>
    <name evidence="3" type="ORF">SFB21_3111</name>
</gene>
<keyword evidence="2" id="KW-0472">Membrane</keyword>
<keyword evidence="1" id="KW-0175">Coiled coil</keyword>
<keyword evidence="2" id="KW-1133">Transmembrane helix</keyword>
<evidence type="ECO:0000256" key="1">
    <source>
        <dbReference type="SAM" id="Coils"/>
    </source>
</evidence>
<organism evidence="3 4">
    <name type="scientific">Acinetobacter bouvetii</name>
    <dbReference type="NCBI Taxonomy" id="202951"/>
    <lineage>
        <taxon>Bacteria</taxon>
        <taxon>Pseudomonadati</taxon>
        <taxon>Pseudomonadota</taxon>
        <taxon>Gammaproteobacteria</taxon>
        <taxon>Moraxellales</taxon>
        <taxon>Moraxellaceae</taxon>
        <taxon>Acinetobacter</taxon>
    </lineage>
</organism>
<name>A0A811GIU6_9GAMM</name>
<feature type="transmembrane region" description="Helical" evidence="2">
    <location>
        <begin position="7"/>
        <end position="29"/>
    </location>
</feature>
<evidence type="ECO:0000313" key="4">
    <source>
        <dbReference type="Proteomes" id="UP000489961"/>
    </source>
</evidence>
<evidence type="ECO:0008006" key="5">
    <source>
        <dbReference type="Google" id="ProtNLM"/>
    </source>
</evidence>
<proteinExistence type="predicted"/>
<dbReference type="RefSeq" id="WP_016167204.1">
    <property type="nucleotide sequence ID" value="NZ_CADDTS010000049.1"/>
</dbReference>
<keyword evidence="2" id="KW-0812">Transmembrane</keyword>